<dbReference type="AlphaFoldDB" id="A0ABD0KN12"/>
<keyword evidence="3" id="KW-1185">Reference proteome</keyword>
<dbReference type="EMBL" id="JACVVK020000152">
    <property type="protein sequence ID" value="KAK7488316.1"/>
    <property type="molecule type" value="Genomic_DNA"/>
</dbReference>
<comment type="caution">
    <text evidence="2">The sequence shown here is derived from an EMBL/GenBank/DDBJ whole genome shotgun (WGS) entry which is preliminary data.</text>
</comment>
<protein>
    <submittedName>
        <fullName evidence="2">Uncharacterized protein</fullName>
    </submittedName>
</protein>
<evidence type="ECO:0000313" key="2">
    <source>
        <dbReference type="EMBL" id="KAK7488316.1"/>
    </source>
</evidence>
<sequence>MFAGTCLDGNLLSEVANVMLTAVTSWIHSRALHSDATLSVNVHLTSVAAARSDLVSNQFSSMNCIVSTEKLDSKQTQHYRSHATGFTERVCSNSVFLRRAKRLYSVRRGTLRLLVSRGRSGRSTRRPTEQQSKTPMDLRERSFIPTLGHPFRVDVVRDDTRGVRLSKPGRSRQHVLFCSVPVLELIPADYTLNTPRLFFALF</sequence>
<evidence type="ECO:0000256" key="1">
    <source>
        <dbReference type="SAM" id="MobiDB-lite"/>
    </source>
</evidence>
<name>A0ABD0KN12_9CAEN</name>
<feature type="region of interest" description="Disordered" evidence="1">
    <location>
        <begin position="117"/>
        <end position="136"/>
    </location>
</feature>
<organism evidence="2 3">
    <name type="scientific">Batillaria attramentaria</name>
    <dbReference type="NCBI Taxonomy" id="370345"/>
    <lineage>
        <taxon>Eukaryota</taxon>
        <taxon>Metazoa</taxon>
        <taxon>Spiralia</taxon>
        <taxon>Lophotrochozoa</taxon>
        <taxon>Mollusca</taxon>
        <taxon>Gastropoda</taxon>
        <taxon>Caenogastropoda</taxon>
        <taxon>Sorbeoconcha</taxon>
        <taxon>Cerithioidea</taxon>
        <taxon>Batillariidae</taxon>
        <taxon>Batillaria</taxon>
    </lineage>
</organism>
<proteinExistence type="predicted"/>
<accession>A0ABD0KN12</accession>
<evidence type="ECO:0000313" key="3">
    <source>
        <dbReference type="Proteomes" id="UP001519460"/>
    </source>
</evidence>
<reference evidence="2 3" key="1">
    <citation type="journal article" date="2023" name="Sci. Data">
        <title>Genome assembly of the Korean intertidal mud-creeper Batillaria attramentaria.</title>
        <authorList>
            <person name="Patra A.K."/>
            <person name="Ho P.T."/>
            <person name="Jun S."/>
            <person name="Lee S.J."/>
            <person name="Kim Y."/>
            <person name="Won Y.J."/>
        </authorList>
    </citation>
    <scope>NUCLEOTIDE SEQUENCE [LARGE SCALE GENOMIC DNA]</scope>
    <source>
        <strain evidence="2">Wonlab-2016</strain>
    </source>
</reference>
<gene>
    <name evidence="2" type="ORF">BaRGS_00020475</name>
</gene>
<dbReference type="Proteomes" id="UP001519460">
    <property type="component" value="Unassembled WGS sequence"/>
</dbReference>